<evidence type="ECO:0000313" key="3">
    <source>
        <dbReference type="Proteomes" id="UP000028828"/>
    </source>
</evidence>
<sequence length="67" mass="7341">SQQRVATPSRWRQTSFSSLSGAVHTPRISAWRNSASRPIAWAALSSMTDSACRTTKTFERLGISSEA</sequence>
<accession>A0A086JNS1</accession>
<keyword evidence="2" id="KW-0560">Oxidoreductase</keyword>
<dbReference type="Proteomes" id="UP000028828">
    <property type="component" value="Unassembled WGS sequence"/>
</dbReference>
<evidence type="ECO:0000313" key="2">
    <source>
        <dbReference type="EMBL" id="KFG33789.1"/>
    </source>
</evidence>
<evidence type="ECO:0000256" key="1">
    <source>
        <dbReference type="SAM" id="MobiDB-lite"/>
    </source>
</evidence>
<feature type="non-terminal residue" evidence="2">
    <location>
        <position position="1"/>
    </location>
</feature>
<dbReference type="GO" id="GO:0004148">
    <property type="term" value="F:dihydrolipoyl dehydrogenase (NADH) activity"/>
    <property type="evidence" value="ECO:0007669"/>
    <property type="project" value="UniProtKB-EC"/>
</dbReference>
<keyword evidence="2" id="KW-0670">Pyruvate</keyword>
<comment type="caution">
    <text evidence="2">The sequence shown here is derived from an EMBL/GenBank/DDBJ whole genome shotgun (WGS) entry which is preliminary data.</text>
</comment>
<feature type="region of interest" description="Disordered" evidence="1">
    <location>
        <begin position="1"/>
        <end position="23"/>
    </location>
</feature>
<proteinExistence type="predicted"/>
<dbReference type="EMBL" id="AEYI02001730">
    <property type="protein sequence ID" value="KFG33789.1"/>
    <property type="molecule type" value="Genomic_DNA"/>
</dbReference>
<feature type="non-terminal residue" evidence="2">
    <location>
        <position position="67"/>
    </location>
</feature>
<feature type="compositionally biased region" description="Polar residues" evidence="1">
    <location>
        <begin position="1"/>
        <end position="20"/>
    </location>
</feature>
<dbReference type="EC" id="1.8.1.4" evidence="2"/>
<dbReference type="VEuPathDB" id="ToxoDB:TGP89_206470B"/>
<name>A0A086JNS1_TOXGO</name>
<reference evidence="2 3" key="1">
    <citation type="submission" date="2014-03" db="EMBL/GenBank/DDBJ databases">
        <authorList>
            <person name="Sibley D."/>
            <person name="Venepally P."/>
            <person name="Karamycheva S."/>
            <person name="Hadjithomas M."/>
            <person name="Khan A."/>
            <person name="Brunk B."/>
            <person name="Roos D."/>
            <person name="Caler E."/>
            <person name="Lorenzi H."/>
        </authorList>
    </citation>
    <scope>NUCLEOTIDE SEQUENCE [LARGE SCALE GENOMIC DNA]</scope>
    <source>
        <strain evidence="3">p89</strain>
    </source>
</reference>
<protein>
    <submittedName>
        <fullName evidence="2">Pyruvate dehydrogenase complex subunit PDH-E3II</fullName>
        <ecNumber evidence="2">1.8.1.4</ecNumber>
    </submittedName>
</protein>
<dbReference type="AlphaFoldDB" id="A0A086JNS1"/>
<gene>
    <name evidence="2" type="ORF">TGP89_206470B</name>
</gene>
<organism evidence="2 3">
    <name type="scientific">Toxoplasma gondii p89</name>
    <dbReference type="NCBI Taxonomy" id="943119"/>
    <lineage>
        <taxon>Eukaryota</taxon>
        <taxon>Sar</taxon>
        <taxon>Alveolata</taxon>
        <taxon>Apicomplexa</taxon>
        <taxon>Conoidasida</taxon>
        <taxon>Coccidia</taxon>
        <taxon>Eucoccidiorida</taxon>
        <taxon>Eimeriorina</taxon>
        <taxon>Sarcocystidae</taxon>
        <taxon>Toxoplasma</taxon>
    </lineage>
</organism>